<keyword evidence="4" id="KW-0547">Nucleotide-binding</keyword>
<comment type="similarity">
    <text evidence="1">Belongs to the SIMIBI class G3E GTPase family. HypB/HupM subfamily.</text>
</comment>
<evidence type="ECO:0000256" key="4">
    <source>
        <dbReference type="ARBA" id="ARBA00022741"/>
    </source>
</evidence>
<name>A0A0S7WVS2_UNCT6</name>
<evidence type="ECO:0000313" key="10">
    <source>
        <dbReference type="Proteomes" id="UP000052008"/>
    </source>
</evidence>
<keyword evidence="2" id="KW-0533">Nickel</keyword>
<dbReference type="GO" id="GO:0016151">
    <property type="term" value="F:nickel cation binding"/>
    <property type="evidence" value="ECO:0007669"/>
    <property type="project" value="InterPro"/>
</dbReference>
<gene>
    <name evidence="9" type="ORF">AMJ39_03470</name>
</gene>
<keyword evidence="6" id="KW-0862">Zinc</keyword>
<evidence type="ECO:0000313" key="9">
    <source>
        <dbReference type="EMBL" id="KPJ53724.1"/>
    </source>
</evidence>
<dbReference type="NCBIfam" id="TIGR00073">
    <property type="entry name" value="hypB"/>
    <property type="match status" value="1"/>
</dbReference>
<protein>
    <submittedName>
        <fullName evidence="9">Hydantoin utilization protein A</fullName>
    </submittedName>
</protein>
<dbReference type="PATRIC" id="fig|1703770.3.peg.1506"/>
<comment type="caution">
    <text evidence="9">The sequence shown here is derived from an EMBL/GenBank/DDBJ whole genome shotgun (WGS) entry which is preliminary data.</text>
</comment>
<dbReference type="InterPro" id="IPR004392">
    <property type="entry name" value="Hyd_mat_HypB"/>
</dbReference>
<evidence type="ECO:0000256" key="3">
    <source>
        <dbReference type="ARBA" id="ARBA00022723"/>
    </source>
</evidence>
<evidence type="ECO:0000256" key="7">
    <source>
        <dbReference type="ARBA" id="ARBA00023134"/>
    </source>
</evidence>
<dbReference type="PANTHER" id="PTHR30134">
    <property type="entry name" value="HYDROGENASE PROTEIN ASSEMBLY PROTEIN, NICKEL CHAPERONE"/>
    <property type="match status" value="1"/>
</dbReference>
<dbReference type="GO" id="GO:0005525">
    <property type="term" value="F:GTP binding"/>
    <property type="evidence" value="ECO:0007669"/>
    <property type="project" value="UniProtKB-KW"/>
</dbReference>
<dbReference type="PANTHER" id="PTHR30134:SF2">
    <property type="entry name" value="HYDROGENASE MATURATION FACTOR HYPB"/>
    <property type="match status" value="1"/>
</dbReference>
<evidence type="ECO:0000256" key="2">
    <source>
        <dbReference type="ARBA" id="ARBA00022596"/>
    </source>
</evidence>
<proteinExistence type="inferred from homology"/>
<dbReference type="CDD" id="cd05390">
    <property type="entry name" value="HypB"/>
    <property type="match status" value="1"/>
</dbReference>
<reference evidence="9 10" key="1">
    <citation type="journal article" date="2015" name="Microbiome">
        <title>Genomic resolution of linkages in carbon, nitrogen, and sulfur cycling among widespread estuary sediment bacteria.</title>
        <authorList>
            <person name="Baker B.J."/>
            <person name="Lazar C.S."/>
            <person name="Teske A.P."/>
            <person name="Dick G.J."/>
        </authorList>
    </citation>
    <scope>NUCLEOTIDE SEQUENCE [LARGE SCALE GENOMIC DNA]</scope>
    <source>
        <strain evidence="9">DG_24</strain>
    </source>
</reference>
<dbReference type="GO" id="GO:0008270">
    <property type="term" value="F:zinc ion binding"/>
    <property type="evidence" value="ECO:0007669"/>
    <property type="project" value="TreeGrafter"/>
</dbReference>
<dbReference type="GO" id="GO:0003924">
    <property type="term" value="F:GTPase activity"/>
    <property type="evidence" value="ECO:0007669"/>
    <property type="project" value="InterPro"/>
</dbReference>
<evidence type="ECO:0000256" key="1">
    <source>
        <dbReference type="ARBA" id="ARBA00006211"/>
    </source>
</evidence>
<evidence type="ECO:0000256" key="5">
    <source>
        <dbReference type="ARBA" id="ARBA00022801"/>
    </source>
</evidence>
<dbReference type="Gene3D" id="3.40.50.300">
    <property type="entry name" value="P-loop containing nucleotide triphosphate hydrolases"/>
    <property type="match status" value="1"/>
</dbReference>
<dbReference type="AlphaFoldDB" id="A0A0S7WVS2"/>
<keyword evidence="7" id="KW-0342">GTP-binding</keyword>
<accession>A0A0S7WVS2</accession>
<dbReference type="Proteomes" id="UP000052008">
    <property type="component" value="Unassembled WGS sequence"/>
</dbReference>
<dbReference type="InterPro" id="IPR027417">
    <property type="entry name" value="P-loop_NTPase"/>
</dbReference>
<organism evidence="9 10">
    <name type="scientific">candidate division TA06 bacterium DG_24</name>
    <dbReference type="NCBI Taxonomy" id="1703770"/>
    <lineage>
        <taxon>Bacteria</taxon>
        <taxon>Bacteria division TA06</taxon>
    </lineage>
</organism>
<keyword evidence="5" id="KW-0378">Hydrolase</keyword>
<dbReference type="Pfam" id="PF02492">
    <property type="entry name" value="cobW"/>
    <property type="match status" value="1"/>
</dbReference>
<keyword evidence="3" id="KW-0479">Metal-binding</keyword>
<evidence type="ECO:0000256" key="6">
    <source>
        <dbReference type="ARBA" id="ARBA00022833"/>
    </source>
</evidence>
<dbReference type="EMBL" id="LIZS01000014">
    <property type="protein sequence ID" value="KPJ53724.1"/>
    <property type="molecule type" value="Genomic_DNA"/>
</dbReference>
<feature type="domain" description="CobW/HypB/UreG nucleotide-binding" evidence="8">
    <location>
        <begin position="34"/>
        <end position="192"/>
    </location>
</feature>
<dbReference type="SUPFAM" id="SSF52540">
    <property type="entry name" value="P-loop containing nucleoside triphosphate hydrolases"/>
    <property type="match status" value="1"/>
</dbReference>
<dbReference type="PIRSF" id="PIRSF005624">
    <property type="entry name" value="Ni-bind_GTPase"/>
    <property type="match status" value="1"/>
</dbReference>
<sequence length="219" mass="24107">MEIKVVRDILAANEMLARENRETFDKHGIFVVDLMSSPGAGKTSLLVRTLEQLTPRYPCAVVEGDITGDVDARRIAEVGVPSVQINTGGACHLDARMVKAALSSLSLDDIRVLFIENVGNLVCPANYRLGEDIRVTILSTPEGDDKLTKYPLAFRESDVLVINKTDLVEGIDFDIEQARQSALTVNAQLQIFQTSCRTGEGVDRWTDWLASQIESGRET</sequence>
<dbReference type="STRING" id="1703770.AMJ39_03470"/>
<dbReference type="InterPro" id="IPR003495">
    <property type="entry name" value="CobW/HypB/UreG_nucleotide-bd"/>
</dbReference>
<evidence type="ECO:0000259" key="8">
    <source>
        <dbReference type="Pfam" id="PF02492"/>
    </source>
</evidence>
<dbReference type="GO" id="GO:0051604">
    <property type="term" value="P:protein maturation"/>
    <property type="evidence" value="ECO:0007669"/>
    <property type="project" value="InterPro"/>
</dbReference>